<dbReference type="Pfam" id="PF00931">
    <property type="entry name" value="NB-ARC"/>
    <property type="match status" value="1"/>
</dbReference>
<feature type="domain" description="Disease resistance protein winged helix" evidence="4">
    <location>
        <begin position="352"/>
        <end position="424"/>
    </location>
</feature>
<dbReference type="GO" id="GO:0002758">
    <property type="term" value="P:innate immune response-activating signaling pathway"/>
    <property type="evidence" value="ECO:0007669"/>
    <property type="project" value="UniProtKB-ARBA"/>
</dbReference>
<dbReference type="InterPro" id="IPR058922">
    <property type="entry name" value="WHD_DRP"/>
</dbReference>
<evidence type="ECO:0000259" key="4">
    <source>
        <dbReference type="Pfam" id="PF23559"/>
    </source>
</evidence>
<dbReference type="EMBL" id="LWDX02029231">
    <property type="protein sequence ID" value="OEL28724.1"/>
    <property type="molecule type" value="Genomic_DNA"/>
</dbReference>
<dbReference type="GO" id="GO:0042742">
    <property type="term" value="P:defense response to bacterium"/>
    <property type="evidence" value="ECO:0007669"/>
    <property type="project" value="UniProtKB-ARBA"/>
</dbReference>
<dbReference type="InterPro" id="IPR036388">
    <property type="entry name" value="WH-like_DNA-bd_sf"/>
</dbReference>
<evidence type="ECO:0000313" key="5">
    <source>
        <dbReference type="EMBL" id="OEL28724.1"/>
    </source>
</evidence>
<dbReference type="OrthoDB" id="6161812at2759"/>
<dbReference type="InterPro" id="IPR002182">
    <property type="entry name" value="NB-ARC"/>
</dbReference>
<organism evidence="5 6">
    <name type="scientific">Dichanthelium oligosanthes</name>
    <dbReference type="NCBI Taxonomy" id="888268"/>
    <lineage>
        <taxon>Eukaryota</taxon>
        <taxon>Viridiplantae</taxon>
        <taxon>Streptophyta</taxon>
        <taxon>Embryophyta</taxon>
        <taxon>Tracheophyta</taxon>
        <taxon>Spermatophyta</taxon>
        <taxon>Magnoliopsida</taxon>
        <taxon>Liliopsida</taxon>
        <taxon>Poales</taxon>
        <taxon>Poaceae</taxon>
        <taxon>PACMAD clade</taxon>
        <taxon>Panicoideae</taxon>
        <taxon>Panicodae</taxon>
        <taxon>Paniceae</taxon>
        <taxon>Dichantheliinae</taxon>
        <taxon>Dichanthelium</taxon>
    </lineage>
</organism>
<keyword evidence="1" id="KW-0677">Repeat</keyword>
<comment type="caution">
    <text evidence="5">The sequence shown here is derived from an EMBL/GenBank/DDBJ whole genome shotgun (WGS) entry which is preliminary data.</text>
</comment>
<keyword evidence="2" id="KW-0611">Plant defense</keyword>
<proteinExistence type="predicted"/>
<dbReference type="Gene3D" id="3.40.50.300">
    <property type="entry name" value="P-loop containing nucleotide triphosphate hydrolases"/>
    <property type="match status" value="2"/>
</dbReference>
<sequence length="841" mass="95628">MVCSIEEWDWIRMYLPNKKNGSRVMVSTQQPELASLCTEQPNQVSELKQMSSDQAIYLFYKVSGPATLERIYEIELDARLSRNDGVVAPGSSQMVPPDDGEDISVGTGESLQVIKKFMSVPQQPLTLYWTMPEDALEESQLIGRDREKREVIQLISHRNERRQVISVWGMCGIGKTTLVRSVYGSRDLNGLFQKRAWNKLATMAIEDLIQESIRLLEGHKYLVVLDDILSIAEWDLILPFLPEENSSSRIIITTREECVATRSSREYKLRPLQDEPLLDIFKEKVFKKARKIHLNPDMIKEGPKHLGVEKFECPFSAELDNNPSLQKLKTVLTLSYESLPHNLKPCFLYLSIFPEDHCIWWRRLVKRWIAARQTRGLTADEAAEKQFMDLMNKSMIQPSESEEIASTGGKKIDFCQFHDLMHEISISKSEEENLVCVLEEQSTMHFKDKARHLVVRSSWNRDTKQPLQTMMDISHIRSVTVFGEWRSYFLSKKMRFLRVLDLECTSGLQDHDIVPIGELLHLKYLSLRGSLRVLIFQLEKLKYFHAGLVPDDETDSRAEITELFRECCSAAYKMCTGDSSDVEDGKECLKYLTPLSNIAFDLLLRGLDPYGVKAPRGIGRLKALHTLGVVNIARGNAVLKELKKLTLLRKLGVSGINRKNCKDLCSSITNNSLLCSLSMGAEGDLGLEGCLDGLSLPPKELQSLKLYGNLVLGKLPSLSIVRLRKRSCEDGLQHFHFHLDTFTILRVLDLESLEHIKSVTFEAGATPKFEISGLLSIKSLKEVSLKGSNNGMLKNVLQVQLAKNQNKPELKIEDLMVLYADSLYDFILFRPPFTTQLVLAL</sequence>
<accession>A0A1E5VUG7</accession>
<reference evidence="5 6" key="1">
    <citation type="submission" date="2016-09" db="EMBL/GenBank/DDBJ databases">
        <title>The draft genome of Dichanthelium oligosanthes: A C3 panicoid grass species.</title>
        <authorList>
            <person name="Studer A.J."/>
            <person name="Schnable J.C."/>
            <person name="Brutnell T.P."/>
        </authorList>
    </citation>
    <scope>NUCLEOTIDE SEQUENCE [LARGE SCALE GENOMIC DNA]</scope>
    <source>
        <strain evidence="6">cv. Kellogg 1175</strain>
        <tissue evidence="5">Leaf</tissue>
    </source>
</reference>
<dbReference type="PANTHER" id="PTHR23155">
    <property type="entry name" value="DISEASE RESISTANCE PROTEIN RP"/>
    <property type="match status" value="1"/>
</dbReference>
<keyword evidence="6" id="KW-1185">Reference proteome</keyword>
<dbReference type="PANTHER" id="PTHR23155:SF1114">
    <property type="entry name" value="OS02G0475500 PROTEIN"/>
    <property type="match status" value="1"/>
</dbReference>
<dbReference type="Pfam" id="PF23559">
    <property type="entry name" value="WHD_DRP"/>
    <property type="match status" value="1"/>
</dbReference>
<dbReference type="InterPro" id="IPR027417">
    <property type="entry name" value="P-loop_NTPase"/>
</dbReference>
<dbReference type="AlphaFoldDB" id="A0A1E5VUG7"/>
<dbReference type="Gene3D" id="1.10.10.10">
    <property type="entry name" value="Winged helix-like DNA-binding domain superfamily/Winged helix DNA-binding domain"/>
    <property type="match status" value="1"/>
</dbReference>
<dbReference type="SUPFAM" id="SSF52047">
    <property type="entry name" value="RNI-like"/>
    <property type="match status" value="1"/>
</dbReference>
<dbReference type="GO" id="GO:0009626">
    <property type="term" value="P:plant-type hypersensitive response"/>
    <property type="evidence" value="ECO:0007669"/>
    <property type="project" value="UniProtKB-ARBA"/>
</dbReference>
<dbReference type="Proteomes" id="UP000095767">
    <property type="component" value="Unassembled WGS sequence"/>
</dbReference>
<evidence type="ECO:0000259" key="3">
    <source>
        <dbReference type="Pfam" id="PF00931"/>
    </source>
</evidence>
<dbReference type="SUPFAM" id="SSF52540">
    <property type="entry name" value="P-loop containing nucleoside triphosphate hydrolases"/>
    <property type="match status" value="1"/>
</dbReference>
<dbReference type="STRING" id="888268.A0A1E5VUG7"/>
<feature type="domain" description="NB-ARC" evidence="3">
    <location>
        <begin position="212"/>
        <end position="289"/>
    </location>
</feature>
<evidence type="ECO:0000256" key="1">
    <source>
        <dbReference type="ARBA" id="ARBA00022737"/>
    </source>
</evidence>
<dbReference type="InterPro" id="IPR044974">
    <property type="entry name" value="Disease_R_plants"/>
</dbReference>
<evidence type="ECO:0000313" key="6">
    <source>
        <dbReference type="Proteomes" id="UP000095767"/>
    </source>
</evidence>
<name>A0A1E5VUG7_9POAL</name>
<dbReference type="GO" id="GO:0043531">
    <property type="term" value="F:ADP binding"/>
    <property type="evidence" value="ECO:0007669"/>
    <property type="project" value="InterPro"/>
</dbReference>
<protein>
    <submittedName>
        <fullName evidence="5">Putative disease resistance protein</fullName>
    </submittedName>
</protein>
<gene>
    <name evidence="5" type="ORF">BAE44_0010257</name>
</gene>
<dbReference type="FunFam" id="1.10.10.10:FF:000322">
    <property type="entry name" value="Probable disease resistance protein At1g63360"/>
    <property type="match status" value="1"/>
</dbReference>
<dbReference type="PRINTS" id="PR00364">
    <property type="entry name" value="DISEASERSIST"/>
</dbReference>
<evidence type="ECO:0000256" key="2">
    <source>
        <dbReference type="ARBA" id="ARBA00022821"/>
    </source>
</evidence>